<accession>A0A5J5A3W6</accession>
<evidence type="ECO:0000313" key="3">
    <source>
        <dbReference type="Proteomes" id="UP000325577"/>
    </source>
</evidence>
<feature type="region of interest" description="Disordered" evidence="1">
    <location>
        <begin position="51"/>
        <end position="86"/>
    </location>
</feature>
<keyword evidence="3" id="KW-1185">Reference proteome</keyword>
<sequence length="183" mass="20618">MKNLDEVKKIIGMEIGRVFQTPYEIQHASLFTCHCSFLCFSPSSGMSGNAQNFPMGSNAHEHPQEVNRQSGARRPRVARAENQPPLPARVVNKSIINGTQLHDYGFMGLPTRQEWLPTCPTLTPIHKWVFRTKAQHQEDSSALLDPYNIPIRSGLNGNESAPIYTSMQMDQFGQPRFHQGDMP</sequence>
<reference evidence="2 3" key="1">
    <citation type="submission" date="2019-09" db="EMBL/GenBank/DDBJ databases">
        <title>A chromosome-level genome assembly of the Chinese tupelo Nyssa sinensis.</title>
        <authorList>
            <person name="Yang X."/>
            <person name="Kang M."/>
            <person name="Yang Y."/>
            <person name="Xiong H."/>
            <person name="Wang M."/>
            <person name="Zhang Z."/>
            <person name="Wang Z."/>
            <person name="Wu H."/>
            <person name="Ma T."/>
            <person name="Liu J."/>
            <person name="Xi Z."/>
        </authorList>
    </citation>
    <scope>NUCLEOTIDE SEQUENCE [LARGE SCALE GENOMIC DNA]</scope>
    <source>
        <strain evidence="2">J267</strain>
        <tissue evidence="2">Leaf</tissue>
    </source>
</reference>
<protein>
    <submittedName>
        <fullName evidence="2">Uncharacterized protein</fullName>
    </submittedName>
</protein>
<proteinExistence type="predicted"/>
<dbReference type="Proteomes" id="UP000325577">
    <property type="component" value="Linkage Group LG3"/>
</dbReference>
<name>A0A5J5A3W6_9ASTE</name>
<evidence type="ECO:0000256" key="1">
    <source>
        <dbReference type="SAM" id="MobiDB-lite"/>
    </source>
</evidence>
<dbReference type="AlphaFoldDB" id="A0A5J5A3W6"/>
<evidence type="ECO:0000313" key="2">
    <source>
        <dbReference type="EMBL" id="KAA8525553.1"/>
    </source>
</evidence>
<dbReference type="EMBL" id="CM018046">
    <property type="protein sequence ID" value="KAA8525553.1"/>
    <property type="molecule type" value="Genomic_DNA"/>
</dbReference>
<organism evidence="2 3">
    <name type="scientific">Nyssa sinensis</name>
    <dbReference type="NCBI Taxonomy" id="561372"/>
    <lineage>
        <taxon>Eukaryota</taxon>
        <taxon>Viridiplantae</taxon>
        <taxon>Streptophyta</taxon>
        <taxon>Embryophyta</taxon>
        <taxon>Tracheophyta</taxon>
        <taxon>Spermatophyta</taxon>
        <taxon>Magnoliopsida</taxon>
        <taxon>eudicotyledons</taxon>
        <taxon>Gunneridae</taxon>
        <taxon>Pentapetalae</taxon>
        <taxon>asterids</taxon>
        <taxon>Cornales</taxon>
        <taxon>Nyssaceae</taxon>
        <taxon>Nyssa</taxon>
    </lineage>
</organism>
<gene>
    <name evidence="2" type="ORF">F0562_007394</name>
</gene>